<evidence type="ECO:0000313" key="3">
    <source>
        <dbReference type="Proteomes" id="UP001597244"/>
    </source>
</evidence>
<sequence length="106" mass="12018">MSKHTFGHGLLLGAVLGTAYVFLTSKKTGPQRQHEVNNYVNDLTSETKSAAKNVKEFQKALKNLKNEIELTLKPTVSSIQHDLTEFQIDTEPRLNRIKSMTDKFQE</sequence>
<evidence type="ECO:0000256" key="1">
    <source>
        <dbReference type="SAM" id="Phobius"/>
    </source>
</evidence>
<name>A0ABW4DTQ7_9LACO</name>
<keyword evidence="1" id="KW-1133">Transmembrane helix</keyword>
<dbReference type="Proteomes" id="UP001597244">
    <property type="component" value="Unassembled WGS sequence"/>
</dbReference>
<keyword evidence="1" id="KW-0472">Membrane</keyword>
<dbReference type="RefSeq" id="WP_125577678.1">
    <property type="nucleotide sequence ID" value="NZ_JBHTOF010000101.1"/>
</dbReference>
<protein>
    <submittedName>
        <fullName evidence="2">YtxH domain-containing protein</fullName>
    </submittedName>
</protein>
<keyword evidence="3" id="KW-1185">Reference proteome</keyword>
<reference evidence="3" key="1">
    <citation type="journal article" date="2019" name="Int. J. Syst. Evol. Microbiol.">
        <title>The Global Catalogue of Microorganisms (GCM) 10K type strain sequencing project: providing services to taxonomists for standard genome sequencing and annotation.</title>
        <authorList>
            <consortium name="The Broad Institute Genomics Platform"/>
            <consortium name="The Broad Institute Genome Sequencing Center for Infectious Disease"/>
            <person name="Wu L."/>
            <person name="Ma J."/>
        </authorList>
    </citation>
    <scope>NUCLEOTIDE SEQUENCE [LARGE SCALE GENOMIC DNA]</scope>
    <source>
        <strain evidence="3">CCM 8951</strain>
    </source>
</reference>
<gene>
    <name evidence="2" type="ORF">ACFQ4L_09915</name>
</gene>
<organism evidence="2 3">
    <name type="scientific">Lapidilactobacillus mulanensis</name>
    <dbReference type="NCBI Taxonomy" id="2485999"/>
    <lineage>
        <taxon>Bacteria</taxon>
        <taxon>Bacillati</taxon>
        <taxon>Bacillota</taxon>
        <taxon>Bacilli</taxon>
        <taxon>Lactobacillales</taxon>
        <taxon>Lactobacillaceae</taxon>
        <taxon>Lapidilactobacillus</taxon>
    </lineage>
</organism>
<evidence type="ECO:0000313" key="2">
    <source>
        <dbReference type="EMBL" id="MFD1466375.1"/>
    </source>
</evidence>
<accession>A0ABW4DTQ7</accession>
<dbReference type="EMBL" id="JBHTOF010000101">
    <property type="protein sequence ID" value="MFD1466375.1"/>
    <property type="molecule type" value="Genomic_DNA"/>
</dbReference>
<comment type="caution">
    <text evidence="2">The sequence shown here is derived from an EMBL/GenBank/DDBJ whole genome shotgun (WGS) entry which is preliminary data.</text>
</comment>
<proteinExistence type="predicted"/>
<feature type="transmembrane region" description="Helical" evidence="1">
    <location>
        <begin position="6"/>
        <end position="23"/>
    </location>
</feature>
<keyword evidence="1" id="KW-0812">Transmembrane</keyword>